<evidence type="ECO:0000313" key="5">
    <source>
        <dbReference type="EMBL" id="CAD9695935.1"/>
    </source>
</evidence>
<evidence type="ECO:0000256" key="4">
    <source>
        <dbReference type="SAM" id="MobiDB-lite"/>
    </source>
</evidence>
<reference evidence="5" key="1">
    <citation type="submission" date="2021-01" db="EMBL/GenBank/DDBJ databases">
        <authorList>
            <person name="Corre E."/>
            <person name="Pelletier E."/>
            <person name="Niang G."/>
            <person name="Scheremetjew M."/>
            <person name="Finn R."/>
            <person name="Kale V."/>
            <person name="Holt S."/>
            <person name="Cochrane G."/>
            <person name="Meng A."/>
            <person name="Brown T."/>
            <person name="Cohen L."/>
        </authorList>
    </citation>
    <scope>NUCLEOTIDE SEQUENCE</scope>
    <source>
        <strain evidence="5">NY070348D</strain>
    </source>
</reference>
<dbReference type="EMBL" id="HBHK01019976">
    <property type="protein sequence ID" value="CAD9695935.1"/>
    <property type="molecule type" value="Transcribed_RNA"/>
</dbReference>
<feature type="coiled-coil region" evidence="3">
    <location>
        <begin position="242"/>
        <end position="269"/>
    </location>
</feature>
<organism evidence="5">
    <name type="scientific">Mucochytrium quahogii</name>
    <dbReference type="NCBI Taxonomy" id="96639"/>
    <lineage>
        <taxon>Eukaryota</taxon>
        <taxon>Sar</taxon>
        <taxon>Stramenopiles</taxon>
        <taxon>Bigyra</taxon>
        <taxon>Labyrinthulomycetes</taxon>
        <taxon>Thraustochytrida</taxon>
        <taxon>Thraustochytriidae</taxon>
        <taxon>Mucochytrium</taxon>
    </lineage>
</organism>
<dbReference type="GO" id="GO:0005634">
    <property type="term" value="C:nucleus"/>
    <property type="evidence" value="ECO:0007669"/>
    <property type="project" value="UniProtKB-SubCell"/>
</dbReference>
<dbReference type="PANTHER" id="PTHR12214:SF0">
    <property type="entry name" value="LD29489P"/>
    <property type="match status" value="1"/>
</dbReference>
<accession>A0A7S2WM19</accession>
<dbReference type="PANTHER" id="PTHR12214">
    <property type="entry name" value="GC-RICH SEQUENCE DNA-BINDING FACTOR"/>
    <property type="match status" value="1"/>
</dbReference>
<gene>
    <name evidence="5" type="ORF">QSP1433_LOCUS12662</name>
</gene>
<dbReference type="GO" id="GO:0003677">
    <property type="term" value="F:DNA binding"/>
    <property type="evidence" value="ECO:0007669"/>
    <property type="project" value="InterPro"/>
</dbReference>
<dbReference type="InterPro" id="IPR012890">
    <property type="entry name" value="GCFC2-like"/>
</dbReference>
<keyword evidence="3" id="KW-0175">Coiled coil</keyword>
<dbReference type="GO" id="GO:0000398">
    <property type="term" value="P:mRNA splicing, via spliceosome"/>
    <property type="evidence" value="ECO:0007669"/>
    <property type="project" value="InterPro"/>
</dbReference>
<dbReference type="AlphaFoldDB" id="A0A7S2WM19"/>
<evidence type="ECO:0000256" key="3">
    <source>
        <dbReference type="SAM" id="Coils"/>
    </source>
</evidence>
<evidence type="ECO:0000256" key="1">
    <source>
        <dbReference type="ARBA" id="ARBA00004123"/>
    </source>
</evidence>
<name>A0A7S2WM19_9STRA</name>
<feature type="region of interest" description="Disordered" evidence="4">
    <location>
        <begin position="1"/>
        <end position="38"/>
    </location>
</feature>
<protein>
    <submittedName>
        <fullName evidence="5">Uncharacterized protein</fullName>
    </submittedName>
</protein>
<keyword evidence="2" id="KW-0539">Nucleus</keyword>
<feature type="compositionally biased region" description="Basic and acidic residues" evidence="4">
    <location>
        <begin position="17"/>
        <end position="38"/>
    </location>
</feature>
<proteinExistence type="predicted"/>
<sequence length="575" mass="65175">MFRKRKGRSSGNPKTPTRLEGRDQVVGRGDKDEQHGVQEEVEVVMKKKKSKKKGLAFGSDVRKGSQVSVRAVKENDVVVEPARENIYSREHLEELKSESRKEPRGVQQDTIINDLVDDGIVQAPVGGQELTTEVEEWEMELLGRSGALKTREIRALHQESVTTRKLGSLVGLPTFLEQVKKDIRQRETSLSEKRRRVCEREVNVQTLRSASQDGKKRLEMVSKQYESFQKICVFVKGLQSCLNEKNKMIEQLARAVNALQEEAIRSRRICRLQAAADVITKGEAASGIRVNRGIVEGSFPTDLIGEGSGTVDALGRDIGYMRFQQLDSRIEDILSQWKGTSAREGSLMNGDHTIGTEQTKDLAEKKTKLYQGSELVFEDVSEPFNKLDSVLCKFKFWKDEFYEEYKTCFVELALPDLVWPYISFALSRCHLVEDGVKELECLKIFFCQHPGGGAALCTKHLVPHVLRYIKLGFDPICERSARLIAEIIKLFSHASTREVVELELAACFQNEVDLLALPEFQGDLTYLYIRLQKEQLKQGEALLGNMKYIGEAIGTGLLDKPMTKLRQRLEKYTIR</sequence>
<comment type="subcellular location">
    <subcellularLocation>
        <location evidence="1">Nucleus</location>
    </subcellularLocation>
</comment>
<evidence type="ECO:0000256" key="2">
    <source>
        <dbReference type="ARBA" id="ARBA00023242"/>
    </source>
</evidence>